<reference evidence="2" key="1">
    <citation type="journal article" date="2021" name="Nat. Commun.">
        <title>Genetic determinants of endophytism in the Arabidopsis root mycobiome.</title>
        <authorList>
            <person name="Mesny F."/>
            <person name="Miyauchi S."/>
            <person name="Thiergart T."/>
            <person name="Pickel B."/>
            <person name="Atanasova L."/>
            <person name="Karlsson M."/>
            <person name="Huettel B."/>
            <person name="Barry K.W."/>
            <person name="Haridas S."/>
            <person name="Chen C."/>
            <person name="Bauer D."/>
            <person name="Andreopoulos W."/>
            <person name="Pangilinan J."/>
            <person name="LaButti K."/>
            <person name="Riley R."/>
            <person name="Lipzen A."/>
            <person name="Clum A."/>
            <person name="Drula E."/>
            <person name="Henrissat B."/>
            <person name="Kohler A."/>
            <person name="Grigoriev I.V."/>
            <person name="Martin F.M."/>
            <person name="Hacquard S."/>
        </authorList>
    </citation>
    <scope>NUCLEOTIDE SEQUENCE</scope>
    <source>
        <strain evidence="2">MPI-CAGE-AT-0147</strain>
    </source>
</reference>
<evidence type="ECO:0000313" key="3">
    <source>
        <dbReference type="Proteomes" id="UP000738349"/>
    </source>
</evidence>
<evidence type="ECO:0000256" key="1">
    <source>
        <dbReference type="SAM" id="MobiDB-lite"/>
    </source>
</evidence>
<sequence length="347" mass="38295">MMRRRDRNPARPGDPYPIRPRTSTEDNFFDFVVRRPLHPKIAERRLQRLDEEEEEERLEQEQHGESHIAQQQRMLQQHEQQHQRWQQQQVQQQQEQSRAAGTVLLGSVPLSQPTPPTPASHQSQSQSLVPTTGFLTPSDQGLSQPQDVFAQSSQQSFLGPNPFSPTNNANPFSPATPAQAPATLSPDTNTAPLNLGSLAVTQTEPVQAGPNTPAPGLSFSMGVGSQAPAPAPGWQSGFFIIGQDLVAQRWDVTVHFQLHTSAISPRVVQHHGFTLETGPPGWNNFVITTPGGLVQPQHFVRGVTVMSTSNWLPIQPMQDVFIVMDLAWTGGDVVLAKPILTRILNNT</sequence>
<protein>
    <submittedName>
        <fullName evidence="2">Uncharacterized protein</fullName>
    </submittedName>
</protein>
<accession>A0A9P9JIS7</accession>
<feature type="region of interest" description="Disordered" evidence="1">
    <location>
        <begin position="46"/>
        <end position="228"/>
    </location>
</feature>
<dbReference type="EMBL" id="JAGMUV010000001">
    <property type="protein sequence ID" value="KAH7175901.1"/>
    <property type="molecule type" value="Genomic_DNA"/>
</dbReference>
<comment type="caution">
    <text evidence="2">The sequence shown here is derived from an EMBL/GenBank/DDBJ whole genome shotgun (WGS) entry which is preliminary data.</text>
</comment>
<proteinExistence type="predicted"/>
<evidence type="ECO:0000313" key="2">
    <source>
        <dbReference type="EMBL" id="KAH7175901.1"/>
    </source>
</evidence>
<gene>
    <name evidence="2" type="ORF">EDB81DRAFT_28211</name>
</gene>
<dbReference type="AlphaFoldDB" id="A0A9P9JIS7"/>
<feature type="compositionally biased region" description="Polar residues" evidence="1">
    <location>
        <begin position="119"/>
        <end position="173"/>
    </location>
</feature>
<organism evidence="2 3">
    <name type="scientific">Dactylonectria macrodidyma</name>
    <dbReference type="NCBI Taxonomy" id="307937"/>
    <lineage>
        <taxon>Eukaryota</taxon>
        <taxon>Fungi</taxon>
        <taxon>Dikarya</taxon>
        <taxon>Ascomycota</taxon>
        <taxon>Pezizomycotina</taxon>
        <taxon>Sordariomycetes</taxon>
        <taxon>Hypocreomycetidae</taxon>
        <taxon>Hypocreales</taxon>
        <taxon>Nectriaceae</taxon>
        <taxon>Dactylonectria</taxon>
    </lineage>
</organism>
<dbReference type="OrthoDB" id="5094489at2759"/>
<feature type="compositionally biased region" description="Low complexity" evidence="1">
    <location>
        <begin position="70"/>
        <end position="96"/>
    </location>
</feature>
<feature type="region of interest" description="Disordered" evidence="1">
    <location>
        <begin position="1"/>
        <end position="27"/>
    </location>
</feature>
<keyword evidence="3" id="KW-1185">Reference proteome</keyword>
<name>A0A9P9JIS7_9HYPO</name>
<dbReference type="Proteomes" id="UP000738349">
    <property type="component" value="Unassembled WGS sequence"/>
</dbReference>